<evidence type="ECO:0000313" key="3">
    <source>
        <dbReference type="EMBL" id="TEB23884.1"/>
    </source>
</evidence>
<keyword evidence="2" id="KW-0812">Transmembrane</keyword>
<keyword evidence="2" id="KW-0472">Membrane</keyword>
<gene>
    <name evidence="3" type="ORF">FA13DRAFT_1739684</name>
</gene>
<evidence type="ECO:0000256" key="1">
    <source>
        <dbReference type="SAM" id="MobiDB-lite"/>
    </source>
</evidence>
<dbReference type="Proteomes" id="UP000298030">
    <property type="component" value="Unassembled WGS sequence"/>
</dbReference>
<evidence type="ECO:0000313" key="4">
    <source>
        <dbReference type="Proteomes" id="UP000298030"/>
    </source>
</evidence>
<comment type="caution">
    <text evidence="3">The sequence shown here is derived from an EMBL/GenBank/DDBJ whole genome shotgun (WGS) entry which is preliminary data.</text>
</comment>
<feature type="transmembrane region" description="Helical" evidence="2">
    <location>
        <begin position="6"/>
        <end position="29"/>
    </location>
</feature>
<evidence type="ECO:0000256" key="2">
    <source>
        <dbReference type="SAM" id="Phobius"/>
    </source>
</evidence>
<reference evidence="3 4" key="1">
    <citation type="journal article" date="2019" name="Nat. Ecol. Evol.">
        <title>Megaphylogeny resolves global patterns of mushroom evolution.</title>
        <authorList>
            <person name="Varga T."/>
            <person name="Krizsan K."/>
            <person name="Foldi C."/>
            <person name="Dima B."/>
            <person name="Sanchez-Garcia M."/>
            <person name="Sanchez-Ramirez S."/>
            <person name="Szollosi G.J."/>
            <person name="Szarkandi J.G."/>
            <person name="Papp V."/>
            <person name="Albert L."/>
            <person name="Andreopoulos W."/>
            <person name="Angelini C."/>
            <person name="Antonin V."/>
            <person name="Barry K.W."/>
            <person name="Bougher N.L."/>
            <person name="Buchanan P."/>
            <person name="Buyck B."/>
            <person name="Bense V."/>
            <person name="Catcheside P."/>
            <person name="Chovatia M."/>
            <person name="Cooper J."/>
            <person name="Damon W."/>
            <person name="Desjardin D."/>
            <person name="Finy P."/>
            <person name="Geml J."/>
            <person name="Haridas S."/>
            <person name="Hughes K."/>
            <person name="Justo A."/>
            <person name="Karasinski D."/>
            <person name="Kautmanova I."/>
            <person name="Kiss B."/>
            <person name="Kocsube S."/>
            <person name="Kotiranta H."/>
            <person name="LaButti K.M."/>
            <person name="Lechner B.E."/>
            <person name="Liimatainen K."/>
            <person name="Lipzen A."/>
            <person name="Lukacs Z."/>
            <person name="Mihaltcheva S."/>
            <person name="Morgado L.N."/>
            <person name="Niskanen T."/>
            <person name="Noordeloos M.E."/>
            <person name="Ohm R.A."/>
            <person name="Ortiz-Santana B."/>
            <person name="Ovrebo C."/>
            <person name="Racz N."/>
            <person name="Riley R."/>
            <person name="Savchenko A."/>
            <person name="Shiryaev A."/>
            <person name="Soop K."/>
            <person name="Spirin V."/>
            <person name="Szebenyi C."/>
            <person name="Tomsovsky M."/>
            <person name="Tulloss R.E."/>
            <person name="Uehling J."/>
            <person name="Grigoriev I.V."/>
            <person name="Vagvolgyi C."/>
            <person name="Papp T."/>
            <person name="Martin F.M."/>
            <person name="Miettinen O."/>
            <person name="Hibbett D.S."/>
            <person name="Nagy L.G."/>
        </authorList>
    </citation>
    <scope>NUCLEOTIDE SEQUENCE [LARGE SCALE GENOMIC DNA]</scope>
    <source>
        <strain evidence="3 4">FP101781</strain>
    </source>
</reference>
<keyword evidence="4" id="KW-1185">Reference proteome</keyword>
<accession>A0A4Y7SQH5</accession>
<dbReference type="EMBL" id="QPFP01000073">
    <property type="protein sequence ID" value="TEB23884.1"/>
    <property type="molecule type" value="Genomic_DNA"/>
</dbReference>
<sequence length="110" mass="11223">MIDGKVLGSAILGGVLAIVLAFILIRWAIVSRVSARVDKTEKAPSAPEPSPAVELQQISTGRGALNGGDHGTSKLKVEGGREPAALAGSRASGSKDPTGTSTLNWSAVYL</sequence>
<proteinExistence type="predicted"/>
<feature type="region of interest" description="Disordered" evidence="1">
    <location>
        <begin position="38"/>
        <end position="101"/>
    </location>
</feature>
<dbReference type="AlphaFoldDB" id="A0A4Y7SQH5"/>
<keyword evidence="2" id="KW-1133">Transmembrane helix</keyword>
<protein>
    <submittedName>
        <fullName evidence="3">Uncharacterized protein</fullName>
    </submittedName>
</protein>
<name>A0A4Y7SQH5_COPMI</name>
<feature type="compositionally biased region" description="Polar residues" evidence="1">
    <location>
        <begin position="91"/>
        <end position="101"/>
    </location>
</feature>
<feature type="compositionally biased region" description="Basic and acidic residues" evidence="1">
    <location>
        <begin position="71"/>
        <end position="81"/>
    </location>
</feature>
<organism evidence="3 4">
    <name type="scientific">Coprinellus micaceus</name>
    <name type="common">Glistening ink-cap mushroom</name>
    <name type="synonym">Coprinus micaceus</name>
    <dbReference type="NCBI Taxonomy" id="71717"/>
    <lineage>
        <taxon>Eukaryota</taxon>
        <taxon>Fungi</taxon>
        <taxon>Dikarya</taxon>
        <taxon>Basidiomycota</taxon>
        <taxon>Agaricomycotina</taxon>
        <taxon>Agaricomycetes</taxon>
        <taxon>Agaricomycetidae</taxon>
        <taxon>Agaricales</taxon>
        <taxon>Agaricineae</taxon>
        <taxon>Psathyrellaceae</taxon>
        <taxon>Coprinellus</taxon>
    </lineage>
</organism>